<dbReference type="OrthoDB" id="9790048at2"/>
<evidence type="ECO:0000256" key="2">
    <source>
        <dbReference type="PROSITE-ProRule" id="PRU00473"/>
    </source>
</evidence>
<evidence type="ECO:0000256" key="1">
    <source>
        <dbReference type="ARBA" id="ARBA00022729"/>
    </source>
</evidence>
<dbReference type="Gene3D" id="3.40.190.10">
    <property type="entry name" value="Periplasmic binding protein-like II"/>
    <property type="match status" value="2"/>
</dbReference>
<evidence type="ECO:0000259" key="4">
    <source>
        <dbReference type="PROSITE" id="PS51123"/>
    </source>
</evidence>
<dbReference type="Pfam" id="PF12849">
    <property type="entry name" value="PBP_like_2"/>
    <property type="match status" value="1"/>
</dbReference>
<dbReference type="AlphaFoldDB" id="A0A037ZR16"/>
<accession>A0A037ZR16</accession>
<dbReference type="Pfam" id="PF00691">
    <property type="entry name" value="OmpA"/>
    <property type="match status" value="1"/>
</dbReference>
<protein>
    <recommendedName>
        <fullName evidence="4">OmpA-like domain-containing protein</fullName>
    </recommendedName>
</protein>
<proteinExistence type="predicted"/>
<comment type="caution">
    <text evidence="5">The sequence shown here is derived from an EMBL/GenBank/DDBJ whole genome shotgun (WGS) entry which is preliminary data.</text>
</comment>
<dbReference type="CDD" id="cd07185">
    <property type="entry name" value="OmpA_C-like"/>
    <property type="match status" value="1"/>
</dbReference>
<evidence type="ECO:0000256" key="3">
    <source>
        <dbReference type="SAM" id="SignalP"/>
    </source>
</evidence>
<gene>
    <name evidence="5" type="ORF">ACMU_02015</name>
</gene>
<dbReference type="SUPFAM" id="SSF53850">
    <property type="entry name" value="Periplasmic binding protein-like II"/>
    <property type="match status" value="1"/>
</dbReference>
<sequence length="516" mass="55572">MIRRFLCAAIFAALSMLWTPLHAQDVTLTSRDGEIALSGTLLTFDGEFYRLQTEFGELVLDGQGVLCRGVGCPNLEDYVAEFTVAGSHAIGDTLLPALLETYAARRGLSVRRVVRSDSDFDIELADPGTGFDVARVGFRLSDSDGGMARLLLGEADIAMTLREASEAEIQAARAAGLGDISAPGQNRILGLDALVPAVARGNSTNQITVTMLASMLAGAVPEWPATGGPVLLQGRSSRSGPAQVIRSQVLMPAGFEAPAEMNRHPDEAALSDAIARDPLALGMVRLSEIGNAVPLAVAGDCGMPVLADRQRLKSGDYPLTLPLFLYMPQKRLPLFTREFLAFLRSPQAQPTIRRAGFVDQGREEIPWAAQGTRLLNAARVAEADIPLSELKRMTDALTGARRLTTTFRFRGGASALEPQSAGNVADLAKAIESGAFDGRELLFVGFSDGEGDWQVNQRLSAQRARTVRDAVVKSAFSADFAQVRMQVLGFGEVMPMACDDAEWGRRVNRRVEVWVR</sequence>
<keyword evidence="2" id="KW-0472">Membrane</keyword>
<evidence type="ECO:0000313" key="6">
    <source>
        <dbReference type="Proteomes" id="UP000026249"/>
    </source>
</evidence>
<dbReference type="GO" id="GO:0016020">
    <property type="term" value="C:membrane"/>
    <property type="evidence" value="ECO:0007669"/>
    <property type="project" value="UniProtKB-UniRule"/>
</dbReference>
<dbReference type="PANTHER" id="PTHR30570:SF1">
    <property type="entry name" value="PHOSPHATE-BINDING PROTEIN PSTS"/>
    <property type="match status" value="1"/>
</dbReference>
<organism evidence="5 6">
    <name type="scientific">Actibacterium mucosum KCTC 23349</name>
    <dbReference type="NCBI Taxonomy" id="1454373"/>
    <lineage>
        <taxon>Bacteria</taxon>
        <taxon>Pseudomonadati</taxon>
        <taxon>Pseudomonadota</taxon>
        <taxon>Alphaproteobacteria</taxon>
        <taxon>Rhodobacterales</taxon>
        <taxon>Roseobacteraceae</taxon>
        <taxon>Actibacterium</taxon>
    </lineage>
</organism>
<dbReference type="PANTHER" id="PTHR30570">
    <property type="entry name" value="PERIPLASMIC PHOSPHATE BINDING COMPONENT OF PHOSPHATE ABC TRANSPORTER"/>
    <property type="match status" value="1"/>
</dbReference>
<dbReference type="InterPro" id="IPR036737">
    <property type="entry name" value="OmpA-like_sf"/>
</dbReference>
<name>A0A037ZR16_9RHOB</name>
<dbReference type="Gene3D" id="3.30.1330.60">
    <property type="entry name" value="OmpA-like domain"/>
    <property type="match status" value="1"/>
</dbReference>
<dbReference type="EMBL" id="JFKE01000001">
    <property type="protein sequence ID" value="KAJ57297.1"/>
    <property type="molecule type" value="Genomic_DNA"/>
</dbReference>
<dbReference type="InterPro" id="IPR006665">
    <property type="entry name" value="OmpA-like"/>
</dbReference>
<dbReference type="InterPro" id="IPR024370">
    <property type="entry name" value="PBP_domain"/>
</dbReference>
<keyword evidence="6" id="KW-1185">Reference proteome</keyword>
<reference evidence="5 6" key="1">
    <citation type="submission" date="2014-03" db="EMBL/GenBank/DDBJ databases">
        <title>Draft Genome Sequence of Actibacterium mucosum KCTC 23349, a Marine Alphaproteobacterium with Complex Ionic Requirements Isolated from Mediterranean Seawater at Malvarrosa Beach, Valencia, Spain.</title>
        <authorList>
            <person name="Arahal D.R."/>
            <person name="Shao Z."/>
            <person name="Lai Q."/>
            <person name="Pujalte M.J."/>
        </authorList>
    </citation>
    <scope>NUCLEOTIDE SEQUENCE [LARGE SCALE GENOMIC DNA]</scope>
    <source>
        <strain evidence="5 6">KCTC 23349</strain>
    </source>
</reference>
<keyword evidence="1 3" id="KW-0732">Signal</keyword>
<feature type="signal peptide" evidence="3">
    <location>
        <begin position="1"/>
        <end position="23"/>
    </location>
</feature>
<dbReference type="InterPro" id="IPR050811">
    <property type="entry name" value="Phosphate_ABC_transporter"/>
</dbReference>
<feature type="chain" id="PRO_5001564558" description="OmpA-like domain-containing protein" evidence="3">
    <location>
        <begin position="24"/>
        <end position="516"/>
    </location>
</feature>
<dbReference type="Proteomes" id="UP000026249">
    <property type="component" value="Unassembled WGS sequence"/>
</dbReference>
<dbReference type="SUPFAM" id="SSF103088">
    <property type="entry name" value="OmpA-like"/>
    <property type="match status" value="1"/>
</dbReference>
<dbReference type="PROSITE" id="PS51123">
    <property type="entry name" value="OMPA_2"/>
    <property type="match status" value="1"/>
</dbReference>
<evidence type="ECO:0000313" key="5">
    <source>
        <dbReference type="EMBL" id="KAJ57297.1"/>
    </source>
</evidence>
<dbReference type="STRING" id="1454373.ACMU_02015"/>
<feature type="domain" description="OmpA-like" evidence="4">
    <location>
        <begin position="396"/>
        <end position="516"/>
    </location>
</feature>